<evidence type="ECO:0000313" key="2">
    <source>
        <dbReference type="EMBL" id="TCO26468.1"/>
    </source>
</evidence>
<feature type="compositionally biased region" description="Polar residues" evidence="1">
    <location>
        <begin position="36"/>
        <end position="47"/>
    </location>
</feature>
<dbReference type="RefSeq" id="WP_132211100.1">
    <property type="nucleotide sequence ID" value="NZ_SLWN01000007.1"/>
</dbReference>
<dbReference type="AlphaFoldDB" id="A0A4V2RZJ3"/>
<gene>
    <name evidence="2" type="ORF">EV652_107360</name>
</gene>
<evidence type="ECO:0008006" key="4">
    <source>
        <dbReference type="Google" id="ProtNLM"/>
    </source>
</evidence>
<organism evidence="2 3">
    <name type="scientific">Kribbella steppae</name>
    <dbReference type="NCBI Taxonomy" id="2512223"/>
    <lineage>
        <taxon>Bacteria</taxon>
        <taxon>Bacillati</taxon>
        <taxon>Actinomycetota</taxon>
        <taxon>Actinomycetes</taxon>
        <taxon>Propionibacteriales</taxon>
        <taxon>Kribbellaceae</taxon>
        <taxon>Kribbella</taxon>
    </lineage>
</organism>
<feature type="region of interest" description="Disordered" evidence="1">
    <location>
        <begin position="28"/>
        <end position="48"/>
    </location>
</feature>
<comment type="caution">
    <text evidence="2">The sequence shown here is derived from an EMBL/GenBank/DDBJ whole genome shotgun (WGS) entry which is preliminary data.</text>
</comment>
<evidence type="ECO:0000313" key="3">
    <source>
        <dbReference type="Proteomes" id="UP000294508"/>
    </source>
</evidence>
<dbReference type="OrthoDB" id="3820097at2"/>
<name>A0A4V2RZJ3_9ACTN</name>
<sequence>MKRRAVLAAAIGAGGLLLAGILPSMASTTTSQQSSGHTVAASTQSGQDHLRPAQLRLLRPGRLPASAELPKTWRHVALGIGKARFLDPARNRMVRFDLTTGGKVSTATALRKKQAALKGTRGLKVVGTSTVVMKSTSGQGRLTVSTIVYTYRSGNTTRWVATRYIGFWGNKTANIEITVAGTTKDRKDLGAVINRATQSIYLAG</sequence>
<evidence type="ECO:0000256" key="1">
    <source>
        <dbReference type="SAM" id="MobiDB-lite"/>
    </source>
</evidence>
<keyword evidence="3" id="KW-1185">Reference proteome</keyword>
<proteinExistence type="predicted"/>
<dbReference type="EMBL" id="SLWN01000007">
    <property type="protein sequence ID" value="TCO26468.1"/>
    <property type="molecule type" value="Genomic_DNA"/>
</dbReference>
<accession>A0A4V2RZJ3</accession>
<protein>
    <recommendedName>
        <fullName evidence="4">Lipoprotein LpqN</fullName>
    </recommendedName>
</protein>
<dbReference type="Proteomes" id="UP000294508">
    <property type="component" value="Unassembled WGS sequence"/>
</dbReference>
<reference evidence="2 3" key="1">
    <citation type="journal article" date="2015" name="Stand. Genomic Sci.">
        <title>Genomic Encyclopedia of Bacterial and Archaeal Type Strains, Phase III: the genomes of soil and plant-associated and newly described type strains.</title>
        <authorList>
            <person name="Whitman W.B."/>
            <person name="Woyke T."/>
            <person name="Klenk H.P."/>
            <person name="Zhou Y."/>
            <person name="Lilburn T.G."/>
            <person name="Beck B.J."/>
            <person name="De Vos P."/>
            <person name="Vandamme P."/>
            <person name="Eisen J.A."/>
            <person name="Garrity G."/>
            <person name="Hugenholtz P."/>
            <person name="Kyrpides N.C."/>
        </authorList>
    </citation>
    <scope>NUCLEOTIDE SEQUENCE [LARGE SCALE GENOMIC DNA]</scope>
    <source>
        <strain evidence="2 3">VKM Ac-2572</strain>
    </source>
</reference>